<reference evidence="1" key="2">
    <citation type="submission" date="2015-06" db="UniProtKB">
        <authorList>
            <consortium name="EnsemblMetazoa"/>
        </authorList>
    </citation>
    <scope>IDENTIFICATION</scope>
</reference>
<organism evidence="1 2">
    <name type="scientific">Megaselia scalaris</name>
    <name type="common">Humpbacked fly</name>
    <name type="synonym">Phora scalaris</name>
    <dbReference type="NCBI Taxonomy" id="36166"/>
    <lineage>
        <taxon>Eukaryota</taxon>
        <taxon>Metazoa</taxon>
        <taxon>Ecdysozoa</taxon>
        <taxon>Arthropoda</taxon>
        <taxon>Hexapoda</taxon>
        <taxon>Insecta</taxon>
        <taxon>Pterygota</taxon>
        <taxon>Neoptera</taxon>
        <taxon>Endopterygota</taxon>
        <taxon>Diptera</taxon>
        <taxon>Brachycera</taxon>
        <taxon>Muscomorpha</taxon>
        <taxon>Platypezoidea</taxon>
        <taxon>Phoridae</taxon>
        <taxon>Megaseliini</taxon>
        <taxon>Megaselia</taxon>
    </lineage>
</organism>
<keyword evidence="2" id="KW-1185">Reference proteome</keyword>
<evidence type="ECO:0000313" key="1">
    <source>
        <dbReference type="EnsemblMetazoa" id="MESCA002021-PA"/>
    </source>
</evidence>
<dbReference type="AlphaFoldDB" id="T1GF89"/>
<accession>T1GF89</accession>
<sequence>MRKYLKLEVDKEIAFECYTGSSITTINHGLFKSLFPAAKLSPSNIQIKVYNKNTLSIVGEILVKVSLNQAFEIMVLILFAEDRGFKLFNC</sequence>
<protein>
    <submittedName>
        <fullName evidence="1">Uncharacterized protein</fullName>
    </submittedName>
</protein>
<reference evidence="2" key="1">
    <citation type="submission" date="2013-02" db="EMBL/GenBank/DDBJ databases">
        <authorList>
            <person name="Hughes D."/>
        </authorList>
    </citation>
    <scope>NUCLEOTIDE SEQUENCE</scope>
    <source>
        <strain>Durham</strain>
        <strain evidence="2">NC isolate 2 -- Noor lab</strain>
    </source>
</reference>
<name>T1GF89_MEGSC</name>
<proteinExistence type="predicted"/>
<dbReference type="EnsemblMetazoa" id="MESCA002021-RA">
    <property type="protein sequence ID" value="MESCA002021-PA"/>
    <property type="gene ID" value="MESCA002021"/>
</dbReference>
<evidence type="ECO:0000313" key="2">
    <source>
        <dbReference type="Proteomes" id="UP000015102"/>
    </source>
</evidence>
<dbReference type="EMBL" id="CAQQ02072170">
    <property type="status" value="NOT_ANNOTATED_CDS"/>
    <property type="molecule type" value="Genomic_DNA"/>
</dbReference>
<dbReference type="EMBL" id="CAQQ02072169">
    <property type="status" value="NOT_ANNOTATED_CDS"/>
    <property type="molecule type" value="Genomic_DNA"/>
</dbReference>
<dbReference type="Proteomes" id="UP000015102">
    <property type="component" value="Unassembled WGS sequence"/>
</dbReference>
<dbReference type="HOGENOM" id="CLU_2443354_0_0_1"/>